<dbReference type="InterPro" id="IPR029069">
    <property type="entry name" value="HotDog_dom_sf"/>
</dbReference>
<feature type="domain" description="Acyl-CoA thioesterase-like N-terminal HotDog" evidence="1">
    <location>
        <begin position="37"/>
        <end position="123"/>
    </location>
</feature>
<protein>
    <submittedName>
        <fullName evidence="3">Thioesterase family protein</fullName>
    </submittedName>
</protein>
<gene>
    <name evidence="3" type="ORF">ACFPWU_00455</name>
</gene>
<dbReference type="Proteomes" id="UP001596098">
    <property type="component" value="Unassembled WGS sequence"/>
</dbReference>
<sequence>MTTPDASWCYRRTSSEHIDGAQGGDDVELFEASTRTSSAWGPHMQHGGPVTGLLVRALEHAGDPTGRRISRVTTELFGMVPVGTVRVTGRVVRPGRRVELLESTMEAPDGDGWKLVATARAWRYRVADTTDVARPADPARDLPASDAARLSEHPLSFAWWEGGFVDALRWKLDADQQSGAATLAWGRLDVALVEGEETTPLQAMVSFADTANGVGARLDPAQFTFLNTEMTLHLFAPPSGEWFGIEAESSVGPDGAGMSAGVLHSPHGPIGRVTQALLVERR</sequence>
<comment type="caution">
    <text evidence="3">The sequence shown here is derived from an EMBL/GenBank/DDBJ whole genome shotgun (WGS) entry which is preliminary data.</text>
</comment>
<evidence type="ECO:0000259" key="2">
    <source>
        <dbReference type="Pfam" id="PF20789"/>
    </source>
</evidence>
<dbReference type="Pfam" id="PF20789">
    <property type="entry name" value="4HBT_3C"/>
    <property type="match status" value="1"/>
</dbReference>
<dbReference type="Pfam" id="PF13622">
    <property type="entry name" value="4HBT_3"/>
    <property type="match status" value="1"/>
</dbReference>
<evidence type="ECO:0000313" key="4">
    <source>
        <dbReference type="Proteomes" id="UP001596098"/>
    </source>
</evidence>
<dbReference type="EMBL" id="JBHSQI010000001">
    <property type="protein sequence ID" value="MFC6152139.1"/>
    <property type="molecule type" value="Genomic_DNA"/>
</dbReference>
<evidence type="ECO:0000313" key="3">
    <source>
        <dbReference type="EMBL" id="MFC6152139.1"/>
    </source>
</evidence>
<dbReference type="InterPro" id="IPR049449">
    <property type="entry name" value="TesB_ACOT8-like_N"/>
</dbReference>
<keyword evidence="4" id="KW-1185">Reference proteome</keyword>
<reference evidence="4" key="1">
    <citation type="journal article" date="2019" name="Int. J. Syst. Evol. Microbiol.">
        <title>The Global Catalogue of Microorganisms (GCM) 10K type strain sequencing project: providing services to taxonomists for standard genome sequencing and annotation.</title>
        <authorList>
            <consortium name="The Broad Institute Genomics Platform"/>
            <consortium name="The Broad Institute Genome Sequencing Center for Infectious Disease"/>
            <person name="Wu L."/>
            <person name="Ma J."/>
        </authorList>
    </citation>
    <scope>NUCLEOTIDE SEQUENCE [LARGE SCALE GENOMIC DNA]</scope>
    <source>
        <strain evidence="4">DFY28</strain>
    </source>
</reference>
<dbReference type="SUPFAM" id="SSF54637">
    <property type="entry name" value="Thioesterase/thiol ester dehydrase-isomerase"/>
    <property type="match status" value="2"/>
</dbReference>
<feature type="domain" description="Acyl-CoA thioesterase-like C-terminal" evidence="2">
    <location>
        <begin position="154"/>
        <end position="279"/>
    </location>
</feature>
<organism evidence="3 4">
    <name type="scientific">Nocardioides yefusunii</name>
    <dbReference type="NCBI Taxonomy" id="2500546"/>
    <lineage>
        <taxon>Bacteria</taxon>
        <taxon>Bacillati</taxon>
        <taxon>Actinomycetota</taxon>
        <taxon>Actinomycetes</taxon>
        <taxon>Propionibacteriales</taxon>
        <taxon>Nocardioidaceae</taxon>
        <taxon>Nocardioides</taxon>
    </lineage>
</organism>
<evidence type="ECO:0000259" key="1">
    <source>
        <dbReference type="Pfam" id="PF13622"/>
    </source>
</evidence>
<name>A0ABW1QU96_9ACTN</name>
<dbReference type="InterPro" id="IPR049450">
    <property type="entry name" value="ACOT8-like_C"/>
</dbReference>
<proteinExistence type="predicted"/>
<dbReference type="InterPro" id="IPR042171">
    <property type="entry name" value="Acyl-CoA_hotdog"/>
</dbReference>
<dbReference type="Gene3D" id="2.40.160.210">
    <property type="entry name" value="Acyl-CoA thioesterase, double hotdog domain"/>
    <property type="match status" value="1"/>
</dbReference>
<dbReference type="RefSeq" id="WP_128220188.1">
    <property type="nucleotide sequence ID" value="NZ_CP034929.1"/>
</dbReference>
<accession>A0ABW1QU96</accession>